<evidence type="ECO:0000313" key="3">
    <source>
        <dbReference type="Proteomes" id="UP001190700"/>
    </source>
</evidence>
<gene>
    <name evidence="2" type="ORF">CYMTET_12006</name>
</gene>
<dbReference type="EMBL" id="LGRX02004514">
    <property type="protein sequence ID" value="KAK3280144.1"/>
    <property type="molecule type" value="Genomic_DNA"/>
</dbReference>
<evidence type="ECO:0000313" key="2">
    <source>
        <dbReference type="EMBL" id="KAK3280144.1"/>
    </source>
</evidence>
<feature type="region of interest" description="Disordered" evidence="1">
    <location>
        <begin position="214"/>
        <end position="235"/>
    </location>
</feature>
<organism evidence="2 3">
    <name type="scientific">Cymbomonas tetramitiformis</name>
    <dbReference type="NCBI Taxonomy" id="36881"/>
    <lineage>
        <taxon>Eukaryota</taxon>
        <taxon>Viridiplantae</taxon>
        <taxon>Chlorophyta</taxon>
        <taxon>Pyramimonadophyceae</taxon>
        <taxon>Pyramimonadales</taxon>
        <taxon>Pyramimonadaceae</taxon>
        <taxon>Cymbomonas</taxon>
    </lineage>
</organism>
<dbReference type="PANTHER" id="PTHR47065">
    <property type="entry name" value="EF-HAND CALCIUM-BINDING DOMAIN-CONTAINING PROTEIN 9"/>
    <property type="match status" value="1"/>
</dbReference>
<dbReference type="GO" id="GO:0005509">
    <property type="term" value="F:calcium ion binding"/>
    <property type="evidence" value="ECO:0007669"/>
    <property type="project" value="InterPro"/>
</dbReference>
<dbReference type="AlphaFoldDB" id="A0AAE0LCW2"/>
<reference evidence="2 3" key="1">
    <citation type="journal article" date="2015" name="Genome Biol. Evol.">
        <title>Comparative Genomics of a Bacterivorous Green Alga Reveals Evolutionary Causalities and Consequences of Phago-Mixotrophic Mode of Nutrition.</title>
        <authorList>
            <person name="Burns J.A."/>
            <person name="Paasch A."/>
            <person name="Narechania A."/>
            <person name="Kim E."/>
        </authorList>
    </citation>
    <scope>NUCLEOTIDE SEQUENCE [LARGE SCALE GENOMIC DNA]</scope>
    <source>
        <strain evidence="2 3">PLY_AMNH</strain>
    </source>
</reference>
<comment type="caution">
    <text evidence="2">The sequence shown here is derived from an EMBL/GenBank/DDBJ whole genome shotgun (WGS) entry which is preliminary data.</text>
</comment>
<dbReference type="PANTHER" id="PTHR47065:SF1">
    <property type="entry name" value="EF-HAND CALCIUM-BINDING DOMAIN-CONTAINING PROTEIN 9"/>
    <property type="match status" value="1"/>
</dbReference>
<dbReference type="InterPro" id="IPR042798">
    <property type="entry name" value="EFCAB9"/>
</dbReference>
<name>A0AAE0LCW2_9CHLO</name>
<protein>
    <submittedName>
        <fullName evidence="2">Uncharacterized protein</fullName>
    </submittedName>
</protein>
<dbReference type="GO" id="GO:0061891">
    <property type="term" value="F:calcium ion sensor activity"/>
    <property type="evidence" value="ECO:0007669"/>
    <property type="project" value="TreeGrafter"/>
</dbReference>
<evidence type="ECO:0000256" key="1">
    <source>
        <dbReference type="SAM" id="MobiDB-lite"/>
    </source>
</evidence>
<dbReference type="Proteomes" id="UP001190700">
    <property type="component" value="Unassembled WGS sequence"/>
</dbReference>
<dbReference type="GO" id="GO:0005737">
    <property type="term" value="C:cytoplasm"/>
    <property type="evidence" value="ECO:0007669"/>
    <property type="project" value="TreeGrafter"/>
</dbReference>
<accession>A0AAE0LCW2</accession>
<sequence length="235" mass="25692">MKVDATLIGSIIGARQPGSPEALLSTPQSPMAKAPSSLHETLHTNNGVVAVHKWFQAQATPVSGQSCSSPLQGSGGVRALMECDFCPLMKRLTDLPDHEIYELMDILDLEDVGGVLLKEFYLILALLSAMDRLQRLEVLYLHAKDMYDLLAGERYQLGWQGLRLWGLILGVKDSVLWETRVGLEVPLGPSLTFEDFQLLLYAVVRGEGVGALPASKTTSSDLPKQSSGNKMCRLQ</sequence>
<proteinExistence type="predicted"/>
<feature type="compositionally biased region" description="Polar residues" evidence="1">
    <location>
        <begin position="215"/>
        <end position="229"/>
    </location>
</feature>
<keyword evidence="3" id="KW-1185">Reference proteome</keyword>